<dbReference type="AlphaFoldDB" id="A0AAV6GTG4"/>
<evidence type="ECO:0000259" key="6">
    <source>
        <dbReference type="Pfam" id="PF04548"/>
    </source>
</evidence>
<comment type="similarity">
    <text evidence="1">Belongs to the TRAFAC class TrmE-Era-EngA-EngB-Septin-like GTPase superfamily. AIG1/Toc34/Toc159-like paraseptin GTPase family. IAN subfamily.</text>
</comment>
<gene>
    <name evidence="7" type="ORF">AALO_G00108500</name>
</gene>
<feature type="coiled-coil region" evidence="4">
    <location>
        <begin position="321"/>
        <end position="348"/>
    </location>
</feature>
<keyword evidence="2" id="KW-0547">Nucleotide-binding</keyword>
<feature type="compositionally biased region" description="Polar residues" evidence="5">
    <location>
        <begin position="215"/>
        <end position="224"/>
    </location>
</feature>
<evidence type="ECO:0000256" key="1">
    <source>
        <dbReference type="ARBA" id="ARBA00008535"/>
    </source>
</evidence>
<feature type="domain" description="AIG1-type G" evidence="6">
    <location>
        <begin position="32"/>
        <end position="103"/>
    </location>
</feature>
<dbReference type="PANTHER" id="PTHR10903:SF107">
    <property type="entry name" value="GTPASE IMAP FAMILY MEMBER 4-LIKE-RELATED"/>
    <property type="match status" value="1"/>
</dbReference>
<dbReference type="Pfam" id="PF04548">
    <property type="entry name" value="AIG1"/>
    <property type="match status" value="1"/>
</dbReference>
<dbReference type="InterPro" id="IPR045058">
    <property type="entry name" value="GIMA/IAN/Toc"/>
</dbReference>
<evidence type="ECO:0000313" key="7">
    <source>
        <dbReference type="EMBL" id="KAG5276682.1"/>
    </source>
</evidence>
<dbReference type="InterPro" id="IPR006703">
    <property type="entry name" value="G_AIG1"/>
</dbReference>
<evidence type="ECO:0000256" key="3">
    <source>
        <dbReference type="ARBA" id="ARBA00023134"/>
    </source>
</evidence>
<proteinExistence type="inferred from homology"/>
<keyword evidence="3" id="KW-0342">GTP-binding</keyword>
<dbReference type="Proteomes" id="UP000823561">
    <property type="component" value="Chromosome 8"/>
</dbReference>
<comment type="caution">
    <text evidence="7">The sequence shown here is derived from an EMBL/GenBank/DDBJ whole genome shotgun (WGS) entry which is preliminary data.</text>
</comment>
<name>A0AAV6GTG4_9TELE</name>
<dbReference type="EMBL" id="JADWDJ010000008">
    <property type="protein sequence ID" value="KAG5276682.1"/>
    <property type="molecule type" value="Genomic_DNA"/>
</dbReference>
<protein>
    <recommendedName>
        <fullName evidence="6">AIG1-type G domain-containing protein</fullName>
    </recommendedName>
</protein>
<reference evidence="7" key="1">
    <citation type="submission" date="2020-10" db="EMBL/GenBank/DDBJ databases">
        <title>Chromosome-scale genome assembly of the Allis shad, Alosa alosa.</title>
        <authorList>
            <person name="Margot Z."/>
            <person name="Christophe K."/>
            <person name="Cabau C."/>
            <person name="Louis A."/>
            <person name="Berthelot C."/>
            <person name="Parey E."/>
            <person name="Roest Crollius H."/>
            <person name="Montfort J."/>
            <person name="Robinson-Rechavi M."/>
            <person name="Bucao C."/>
            <person name="Bouchez O."/>
            <person name="Gislard M."/>
            <person name="Lluch J."/>
            <person name="Milhes M."/>
            <person name="Lampietro C."/>
            <person name="Lopez Roques C."/>
            <person name="Donnadieu C."/>
            <person name="Braasch I."/>
            <person name="Desvignes T."/>
            <person name="Postlethwait J."/>
            <person name="Bobe J."/>
            <person name="Guiguen Y."/>
        </authorList>
    </citation>
    <scope>NUCLEOTIDE SEQUENCE</scope>
    <source>
        <strain evidence="7">M-15738</strain>
        <tissue evidence="7">Blood</tissue>
    </source>
</reference>
<dbReference type="InterPro" id="IPR027417">
    <property type="entry name" value="P-loop_NTPase"/>
</dbReference>
<evidence type="ECO:0000256" key="4">
    <source>
        <dbReference type="SAM" id="Coils"/>
    </source>
</evidence>
<evidence type="ECO:0000313" key="8">
    <source>
        <dbReference type="Proteomes" id="UP000823561"/>
    </source>
</evidence>
<organism evidence="7 8">
    <name type="scientific">Alosa alosa</name>
    <name type="common">allis shad</name>
    <dbReference type="NCBI Taxonomy" id="278164"/>
    <lineage>
        <taxon>Eukaryota</taxon>
        <taxon>Metazoa</taxon>
        <taxon>Chordata</taxon>
        <taxon>Craniata</taxon>
        <taxon>Vertebrata</taxon>
        <taxon>Euteleostomi</taxon>
        <taxon>Actinopterygii</taxon>
        <taxon>Neopterygii</taxon>
        <taxon>Teleostei</taxon>
        <taxon>Clupei</taxon>
        <taxon>Clupeiformes</taxon>
        <taxon>Clupeoidei</taxon>
        <taxon>Clupeidae</taxon>
        <taxon>Alosa</taxon>
    </lineage>
</organism>
<dbReference type="PANTHER" id="PTHR10903">
    <property type="entry name" value="GTPASE, IMAP FAMILY MEMBER-RELATED"/>
    <property type="match status" value="1"/>
</dbReference>
<evidence type="ECO:0000256" key="5">
    <source>
        <dbReference type="SAM" id="MobiDB-lite"/>
    </source>
</evidence>
<dbReference type="GO" id="GO:0005525">
    <property type="term" value="F:GTP binding"/>
    <property type="evidence" value="ECO:0007669"/>
    <property type="project" value="UniProtKB-KW"/>
</dbReference>
<evidence type="ECO:0000256" key="2">
    <source>
        <dbReference type="ARBA" id="ARBA00022741"/>
    </source>
</evidence>
<dbReference type="Gene3D" id="3.40.50.300">
    <property type="entry name" value="P-loop containing nucleotide triphosphate hydrolases"/>
    <property type="match status" value="1"/>
</dbReference>
<sequence>MEKTEELKAQKQELEQVEPIAELRVVLLGTGDQAIKEHIMVEGPVLQKLVERCGNRYHVLDNKSKSESNQVPKLLERIKEMVAINEGKHYIPNMTEFSQRVEREISVCLEEKWKKREAEIYDEFKDYLSKLMMDMRGQEGSGPETSDTSLQPKPAKQDAWWKPKVFFSLINQSKRTEKVEKKICEKLKSMEADLKKPNSPDSKMRNSFDYIGPSMSGSNRTLSEPSPRPRPKDKFDEVLAWMSTMKIENEDPPTFNYSQATSGYQSNISDVFSRGEIEEFKDYLSRLLRDLEEVEVPGLDTSDMSLQPEPAKQGLWRKVRSEKIEEMKKNIIEKIDSLETELQNVSDSN</sequence>
<accession>A0AAV6GTG4</accession>
<feature type="region of interest" description="Disordered" evidence="5">
    <location>
        <begin position="212"/>
        <end position="233"/>
    </location>
</feature>
<keyword evidence="4" id="KW-0175">Coiled coil</keyword>
<keyword evidence="8" id="KW-1185">Reference proteome</keyword>